<proteinExistence type="predicted"/>
<sequence>MFSVLLRRLLLSLGFQSWSRCPSYVYAIAALFPRNCLRIFLLKEYYIFLGESYILLTFGGTCVIDSMGNKNKEKSPTDVPLVNYSEIPHDQRKLWILNDDLGIMKDYLGLLDWICEWGCKEGFDFGGIRSLRCKGGGYPLIEVSISTPGILEKKFLISRSSLYILAFHSAIYGWLVFDDIEFEIAFSEKFKRLTRPAKYLPEAWKEVGPGAMIDALERMESNVSKDAAEGCEVFMVHLCEASRLRLVQLMIAKTLTPIPQDVLADNNEELRIRAGSEDSVDILDDLAPLMIDLTKSVDCHRATEHCIKKFKQLSKTWYEYSLSGGELFELDVNIANSCGVRTVRTLNRMLCVLCNTNLDKIQMEWKKKLTNHNGPPGFTNSGFEKMCLRILEIETKEAGASVSSKECDEPPQKRICLEGTSKKKGKKKARR</sequence>
<keyword evidence="2" id="KW-1185">Reference proteome</keyword>
<dbReference type="AlphaFoldDB" id="A0A484NK71"/>
<evidence type="ECO:0000313" key="1">
    <source>
        <dbReference type="EMBL" id="VFR01852.1"/>
    </source>
</evidence>
<protein>
    <submittedName>
        <fullName evidence="1">Uncharacterized protein</fullName>
    </submittedName>
</protein>
<dbReference type="GO" id="GO:0017148">
    <property type="term" value="P:negative regulation of translation"/>
    <property type="evidence" value="ECO:0007669"/>
    <property type="project" value="InterPro"/>
</dbReference>
<dbReference type="InterPro" id="IPR036041">
    <property type="entry name" value="Ribosome-inact_prot_sf"/>
</dbReference>
<reference evidence="1 2" key="1">
    <citation type="submission" date="2018-04" db="EMBL/GenBank/DDBJ databases">
        <authorList>
            <person name="Vogel A."/>
        </authorList>
    </citation>
    <scope>NUCLEOTIDE SEQUENCE [LARGE SCALE GENOMIC DNA]</scope>
</reference>
<dbReference type="EMBL" id="OOIL02006792">
    <property type="protein sequence ID" value="VFR01852.1"/>
    <property type="molecule type" value="Genomic_DNA"/>
</dbReference>
<dbReference type="GO" id="GO:0030598">
    <property type="term" value="F:rRNA N-glycosylase activity"/>
    <property type="evidence" value="ECO:0007669"/>
    <property type="project" value="InterPro"/>
</dbReference>
<gene>
    <name evidence="1" type="ORF">CCAM_LOCUS43627</name>
</gene>
<accession>A0A484NK71</accession>
<dbReference type="SUPFAM" id="SSF56371">
    <property type="entry name" value="Ribosome inactivating proteins (RIP)"/>
    <property type="match status" value="1"/>
</dbReference>
<dbReference type="OrthoDB" id="1323578at2759"/>
<organism evidence="1 2">
    <name type="scientific">Cuscuta campestris</name>
    <dbReference type="NCBI Taxonomy" id="132261"/>
    <lineage>
        <taxon>Eukaryota</taxon>
        <taxon>Viridiplantae</taxon>
        <taxon>Streptophyta</taxon>
        <taxon>Embryophyta</taxon>
        <taxon>Tracheophyta</taxon>
        <taxon>Spermatophyta</taxon>
        <taxon>Magnoliopsida</taxon>
        <taxon>eudicotyledons</taxon>
        <taxon>Gunneridae</taxon>
        <taxon>Pentapetalae</taxon>
        <taxon>asterids</taxon>
        <taxon>lamiids</taxon>
        <taxon>Solanales</taxon>
        <taxon>Convolvulaceae</taxon>
        <taxon>Cuscuteae</taxon>
        <taxon>Cuscuta</taxon>
        <taxon>Cuscuta subgen. Grammica</taxon>
        <taxon>Cuscuta sect. Cleistogrammica</taxon>
    </lineage>
</organism>
<evidence type="ECO:0000313" key="2">
    <source>
        <dbReference type="Proteomes" id="UP000595140"/>
    </source>
</evidence>
<name>A0A484NK71_9ASTE</name>
<dbReference type="Proteomes" id="UP000595140">
    <property type="component" value="Unassembled WGS sequence"/>
</dbReference>